<reference evidence="2" key="1">
    <citation type="journal article" date="2014" name="Genome Announc.">
        <title>De novo whole-genome sequence and genome annotation of Lichtheimia ramosa.</title>
        <authorList>
            <person name="Linde J."/>
            <person name="Schwartze V."/>
            <person name="Binder U."/>
            <person name="Lass-Florl C."/>
            <person name="Voigt K."/>
            <person name="Horn F."/>
        </authorList>
    </citation>
    <scope>NUCLEOTIDE SEQUENCE</scope>
    <source>
        <strain evidence="2">JMRC FSU:6197</strain>
    </source>
</reference>
<dbReference type="OrthoDB" id="2363016at2759"/>
<gene>
    <name evidence="2" type="ORF">LRAMOSA05772</name>
</gene>
<organism evidence="2">
    <name type="scientific">Lichtheimia ramosa</name>
    <dbReference type="NCBI Taxonomy" id="688394"/>
    <lineage>
        <taxon>Eukaryota</taxon>
        <taxon>Fungi</taxon>
        <taxon>Fungi incertae sedis</taxon>
        <taxon>Mucoromycota</taxon>
        <taxon>Mucoromycotina</taxon>
        <taxon>Mucoromycetes</taxon>
        <taxon>Mucorales</taxon>
        <taxon>Lichtheimiaceae</taxon>
        <taxon>Lichtheimia</taxon>
    </lineage>
</organism>
<feature type="compositionally biased region" description="Low complexity" evidence="1">
    <location>
        <begin position="189"/>
        <end position="202"/>
    </location>
</feature>
<feature type="compositionally biased region" description="Low complexity" evidence="1">
    <location>
        <begin position="265"/>
        <end position="277"/>
    </location>
</feature>
<dbReference type="EMBL" id="LK023379">
    <property type="protein sequence ID" value="CDS13596.1"/>
    <property type="molecule type" value="Genomic_DNA"/>
</dbReference>
<feature type="compositionally biased region" description="Low complexity" evidence="1">
    <location>
        <begin position="230"/>
        <end position="256"/>
    </location>
</feature>
<proteinExistence type="predicted"/>
<name>A0A077X188_9FUNG</name>
<protein>
    <submittedName>
        <fullName evidence="2">Uncharacterized protein</fullName>
    </submittedName>
</protein>
<feature type="region of interest" description="Disordered" evidence="1">
    <location>
        <begin position="148"/>
        <end position="292"/>
    </location>
</feature>
<feature type="compositionally biased region" description="Low complexity" evidence="1">
    <location>
        <begin position="164"/>
        <end position="178"/>
    </location>
</feature>
<evidence type="ECO:0000313" key="2">
    <source>
        <dbReference type="EMBL" id="CDS13596.1"/>
    </source>
</evidence>
<dbReference type="AlphaFoldDB" id="A0A077X188"/>
<sequence length="654" mass="72588">MSQLQTVPPSTDDCCLLRTNLGKTYRPQAEDILGDEHLLDLFRIVKQVLQKKRDPESLARLFFCVSYALGDEVKFYKPVHESKLIFDDRKLGVNTVRLPSASTCCGGGHSNNSTTGSAATPSSCSVTASVTPAAPPSAACGIPGSNNSTVADMAPQHKWPDTASLSSTSSSTGPGSPLARLLSVSYLTNNPPSSSSPASSHNSHSHPDKLSTDDTSTDPYTVRPYTNFRPSYPSTSDPTTTTAAASSSAASVTSISRQSEARYTPLHQHQQHPSNHPHSLDIAPLPADPSHQSNEYVMEPKQRGFYYQDGRISREPMLLQRYAEHGVLTQASLMRKRKRQNGDPPSSELMTPPPVPTKKPKIPHRHGEFEQRRDDIINRLRSITMTDLEQKAERLPAEYSLAIETVPPITAVPESLTPEQAAELLGPSLRILTNHSNMKPHLDNGMNQNGIYYNTDYFRLYLAFEQFQNTFAALFPNQVVKLPEWTSDGYVDMPGTGERDRDRDRNANMKAYRSWIEPLLTETNWAAFRRNIVVGERMMQLCKVVGQGVLLMTKELSGSKLHLTFTNNEWDEFITGLSSARWDQTIQWENNGHPSPPPSSPFAHKSVLVVELRQKFLTCYWFHEEGRIVDSETRRAAIMTHSTSSSSSTTSSST</sequence>
<feature type="region of interest" description="Disordered" evidence="1">
    <location>
        <begin position="334"/>
        <end position="366"/>
    </location>
</feature>
<evidence type="ECO:0000256" key="1">
    <source>
        <dbReference type="SAM" id="MobiDB-lite"/>
    </source>
</evidence>
<accession>A0A077X188</accession>
<feature type="region of interest" description="Disordered" evidence="1">
    <location>
        <begin position="104"/>
        <end position="128"/>
    </location>
</feature>